<dbReference type="STRING" id="78346.BRUM_1806"/>
<evidence type="ECO:0000256" key="1">
    <source>
        <dbReference type="SAM" id="MobiDB-lite"/>
    </source>
</evidence>
<evidence type="ECO:0000259" key="3">
    <source>
        <dbReference type="Pfam" id="PF12089"/>
    </source>
</evidence>
<feature type="domain" description="DUF3566" evidence="3">
    <location>
        <begin position="63"/>
        <end position="179"/>
    </location>
</feature>
<comment type="caution">
    <text evidence="4">The sequence shown here is derived from an EMBL/GenBank/DDBJ whole genome shotgun (WGS) entry which is preliminary data.</text>
</comment>
<dbReference type="Proteomes" id="UP000029078">
    <property type="component" value="Unassembled WGS sequence"/>
</dbReference>
<organism evidence="4 5">
    <name type="scientific">Bifidobacterium ruminantium</name>
    <dbReference type="NCBI Taxonomy" id="78346"/>
    <lineage>
        <taxon>Bacteria</taxon>
        <taxon>Bacillati</taxon>
        <taxon>Actinomycetota</taxon>
        <taxon>Actinomycetes</taxon>
        <taxon>Bifidobacteriales</taxon>
        <taxon>Bifidobacteriaceae</taxon>
        <taxon>Bifidobacterium</taxon>
    </lineage>
</organism>
<gene>
    <name evidence="4" type="ORF">BRUM_1806</name>
</gene>
<reference evidence="4 5" key="1">
    <citation type="submission" date="2014-03" db="EMBL/GenBank/DDBJ databases">
        <title>Genomics of Bifidobacteria.</title>
        <authorList>
            <person name="Ventura M."/>
            <person name="Milani C."/>
            <person name="Lugli G.A."/>
        </authorList>
    </citation>
    <scope>NUCLEOTIDE SEQUENCE [LARGE SCALE GENOMIC DNA]</scope>
    <source>
        <strain evidence="4 5">LMG 21811</strain>
    </source>
</reference>
<proteinExistence type="predicted"/>
<feature type="region of interest" description="Disordered" evidence="1">
    <location>
        <begin position="1"/>
        <end position="28"/>
    </location>
</feature>
<evidence type="ECO:0000313" key="5">
    <source>
        <dbReference type="Proteomes" id="UP000029078"/>
    </source>
</evidence>
<dbReference type="EMBL" id="JGZL01000014">
    <property type="protein sequence ID" value="KFI86474.1"/>
    <property type="molecule type" value="Genomic_DNA"/>
</dbReference>
<feature type="transmembrane region" description="Helical" evidence="2">
    <location>
        <begin position="80"/>
        <end position="103"/>
    </location>
</feature>
<dbReference type="RefSeq" id="WP_026646660.1">
    <property type="nucleotide sequence ID" value="NZ_JGZL01000014.1"/>
</dbReference>
<dbReference type="AlphaFoldDB" id="A0A087CT74"/>
<name>A0A087CT74_BIFRU</name>
<protein>
    <submittedName>
        <fullName evidence="4">Putative integral membrane protein</fullName>
    </submittedName>
</protein>
<dbReference type="eggNOG" id="COG3266">
    <property type="taxonomic scope" value="Bacteria"/>
</dbReference>
<dbReference type="InterPro" id="IPR021949">
    <property type="entry name" value="DUF3566_TM"/>
</dbReference>
<keyword evidence="2" id="KW-0472">Membrane</keyword>
<keyword evidence="2" id="KW-0812">Transmembrane</keyword>
<keyword evidence="2" id="KW-1133">Transmembrane helix</keyword>
<evidence type="ECO:0000256" key="2">
    <source>
        <dbReference type="SAM" id="Phobius"/>
    </source>
</evidence>
<sequence>MSENNNREQSHGGQSAPRVARSASSQPLIGKEQIKAHEGVSAASTSGVKVRDKVARRSAPRARRMSLSLTRIDAWSAAKVAFMLSIAVGIIQVVAAALLWTVLDVAGVFDQVAQIVSSTGLDAGGFDLANVLSLSTVLSAVTIFSIVEVVLITLLVVIVTLLYNVVSTLVGGVHVTLGDD</sequence>
<keyword evidence="5" id="KW-1185">Reference proteome</keyword>
<accession>A0A087CT74</accession>
<dbReference type="Pfam" id="PF12089">
    <property type="entry name" value="DUF3566"/>
    <property type="match status" value="1"/>
</dbReference>
<feature type="compositionally biased region" description="Basic and acidic residues" evidence="1">
    <location>
        <begin position="1"/>
        <end position="10"/>
    </location>
</feature>
<evidence type="ECO:0000313" key="4">
    <source>
        <dbReference type="EMBL" id="KFI86474.1"/>
    </source>
</evidence>